<organism evidence="2">
    <name type="scientific">Lactobacillus helveticus CIRM-BIA 104</name>
    <dbReference type="NCBI Taxonomy" id="1226333"/>
    <lineage>
        <taxon>Bacteria</taxon>
        <taxon>Bacillati</taxon>
        <taxon>Bacillota</taxon>
        <taxon>Bacilli</taxon>
        <taxon>Lactobacillales</taxon>
        <taxon>Lactobacillaceae</taxon>
        <taxon>Lactobacillus</taxon>
    </lineage>
</organism>
<dbReference type="Proteomes" id="UP000017247">
    <property type="component" value="Unassembled WGS sequence"/>
</dbReference>
<evidence type="ECO:0000313" key="2">
    <source>
        <dbReference type="EMBL" id="CDI61491.1"/>
    </source>
</evidence>
<dbReference type="PANTHER" id="PTHR33678">
    <property type="entry name" value="BLL1576 PROTEIN"/>
    <property type="match status" value="1"/>
</dbReference>
<proteinExistence type="predicted"/>
<comment type="caution">
    <text evidence="2">The sequence shown here is derived from an EMBL/GenBank/DDBJ whole genome shotgun (WGS) entry which is preliminary data.</text>
</comment>
<dbReference type="AlphaFoldDB" id="U6FFY9"/>
<feature type="domain" description="Transposase IS66 central" evidence="1">
    <location>
        <begin position="5"/>
        <end position="75"/>
    </location>
</feature>
<protein>
    <recommendedName>
        <fullName evidence="1">Transposase IS66 central domain-containing protein</fullName>
    </recommendedName>
</protein>
<accession>U6FFY9</accession>
<dbReference type="EMBL" id="CBUL010000212">
    <property type="protein sequence ID" value="CDI61491.1"/>
    <property type="molecule type" value="Genomic_DNA"/>
</dbReference>
<gene>
    <name evidence="2" type="ORF">LHCIRMBIA104_02073</name>
</gene>
<dbReference type="InterPro" id="IPR004291">
    <property type="entry name" value="Transposase_IS66_central"/>
</dbReference>
<dbReference type="HOGENOM" id="CLU_2105861_0_0_9"/>
<evidence type="ECO:0000259" key="1">
    <source>
        <dbReference type="Pfam" id="PF03050"/>
    </source>
</evidence>
<dbReference type="InterPro" id="IPR052344">
    <property type="entry name" value="Transposase-related"/>
</dbReference>
<dbReference type="PANTHER" id="PTHR33678:SF2">
    <property type="match status" value="1"/>
</dbReference>
<sequence>MRPIILHADEKTYYTVLESETIKTYYWVFLSGKHDQYGITLYHHDPSRSGRVALIGNYPGYLHCDMWQAYEQLPEATLVGVGLMLEESFMKLYHKRLLKSLLPKKDLTTAIACFT</sequence>
<reference evidence="2" key="1">
    <citation type="submission" date="2013-09" db="EMBL/GenBank/DDBJ databases">
        <title>Draft Genome Sequence of five Lactobacillus helveticus strains CIRM-BIA 101T, 103, 104, 951 and 953 isolated from milk product.</title>
        <authorList>
            <person name="Valence F."/>
            <person name="Chuat V."/>
            <person name="Ma L."/>
            <person name="Creno S."/>
            <person name="Falentin H."/>
            <person name="Lortal S."/>
            <person name="Bizet C."/>
            <person name="Clermont D."/>
            <person name="Loux V."/>
            <person name="Bouchier C."/>
            <person name="Cousin S."/>
        </authorList>
    </citation>
    <scope>NUCLEOTIDE SEQUENCE [LARGE SCALE GENOMIC DNA]</scope>
    <source>
        <strain evidence="2">CIRM-BIA 104</strain>
    </source>
</reference>
<name>U6FFY9_LACHE</name>
<dbReference type="Pfam" id="PF03050">
    <property type="entry name" value="DDE_Tnp_IS66"/>
    <property type="match status" value="1"/>
</dbReference>